<protein>
    <submittedName>
        <fullName evidence="3">RNA-binding Zn-ribbon protein involved in translation (DUF1610 family)</fullName>
    </submittedName>
</protein>
<evidence type="ECO:0000256" key="2">
    <source>
        <dbReference type="SAM" id="Phobius"/>
    </source>
</evidence>
<dbReference type="InterPro" id="IPR018527">
    <property type="entry name" value="Rubredoxin_Fe_BS"/>
</dbReference>
<reference evidence="3 4" key="1">
    <citation type="submission" date="2022-08" db="EMBL/GenBank/DDBJ databases">
        <title>Bacterial and archaeal communities from various locations to study Microbial Dark Matter (Phase II).</title>
        <authorList>
            <person name="Stepanauskas R."/>
        </authorList>
    </citation>
    <scope>NUCLEOTIDE SEQUENCE [LARGE SCALE GENOMIC DNA]</scope>
    <source>
        <strain evidence="3 4">PD1</strain>
    </source>
</reference>
<keyword evidence="2" id="KW-1133">Transmembrane helix</keyword>
<evidence type="ECO:0000313" key="3">
    <source>
        <dbReference type="EMBL" id="MCS3919223.1"/>
    </source>
</evidence>
<dbReference type="RefSeq" id="WP_029699744.1">
    <property type="nucleotide sequence ID" value="NZ_CP130454.1"/>
</dbReference>
<keyword evidence="2" id="KW-0472">Membrane</keyword>
<keyword evidence="2" id="KW-0812">Transmembrane</keyword>
<keyword evidence="4" id="KW-1185">Reference proteome</keyword>
<proteinExistence type="predicted"/>
<comment type="caution">
    <text evidence="3">The sequence shown here is derived from an EMBL/GenBank/DDBJ whole genome shotgun (WGS) entry which is preliminary data.</text>
</comment>
<evidence type="ECO:0000256" key="1">
    <source>
        <dbReference type="ARBA" id="ARBA00022723"/>
    </source>
</evidence>
<evidence type="ECO:0000313" key="4">
    <source>
        <dbReference type="Proteomes" id="UP001204798"/>
    </source>
</evidence>
<keyword evidence="1" id="KW-0479">Metal-binding</keyword>
<sequence>MQQPTGTAQQQVTILWRCPQCGLVFTPQPTTVRCPRCGENLRKCRYCRFADTVTWECTNNRIRFTFGDETGRFHIPEPDHVWACPENLPNLQPPVWQVALANPLIRGLTWGAVVAVFLLVVFRFFVVPAILPPEMPESALVTAQAIMTRNRYNVGEPIQLLLVVTNAERVALDPCTVILRGEIVEHSEVRSQPAPIYPPQRTPRGIQLVFPGLAPQQSMTAWIYLTPLGVQRRAYDLTLEVLCGGYRAVVNPRSFRVEIR</sequence>
<accession>A0ABT2EMN5</accession>
<gene>
    <name evidence="3" type="ORF">M2350_001623</name>
</gene>
<dbReference type="Proteomes" id="UP001204798">
    <property type="component" value="Unassembled WGS sequence"/>
</dbReference>
<dbReference type="EMBL" id="JANUCP010000002">
    <property type="protein sequence ID" value="MCS3919223.1"/>
    <property type="molecule type" value="Genomic_DNA"/>
</dbReference>
<name>A0ABT2EMN5_9BACT</name>
<organism evidence="3 4">
    <name type="scientific">Candidatus Fervidibacter sacchari</name>
    <dbReference type="NCBI Taxonomy" id="1448929"/>
    <lineage>
        <taxon>Bacteria</taxon>
        <taxon>Candidatus Fervidibacterota</taxon>
        <taxon>Candidatus Fervidibacter</taxon>
    </lineage>
</organism>
<dbReference type="PROSITE" id="PS00202">
    <property type="entry name" value="RUBREDOXIN"/>
    <property type="match status" value="1"/>
</dbReference>
<feature type="transmembrane region" description="Helical" evidence="2">
    <location>
        <begin position="108"/>
        <end position="131"/>
    </location>
</feature>